<dbReference type="InterPro" id="IPR014030">
    <property type="entry name" value="Ketoacyl_synth_N"/>
</dbReference>
<keyword evidence="3" id="KW-0808">Transferase</keyword>
<dbReference type="InterPro" id="IPR020841">
    <property type="entry name" value="PKS_Beta-ketoAc_synthase_dom"/>
</dbReference>
<proteinExistence type="predicted"/>
<sequence length="1415" mass="155223">MHQNSSLGKEITYMDADSQEQLHSQLQRVPIAIIGMSALFPKAKNLQEYWDNIIGKVDCITDIPTSRWNIDDYYDPDPTSPDKTYCKRGGFIPDIDFNPLEFGLPPNILEVTDVAQLLSLVVAKAAMEDAGYGDSNFSHERTGVVLGVVGGCMQLITPLTSRLQYPVWQKVLKSSGLSDEDIEKIIQKMKLAYVGWEENSFPGWLANVVAGRIANRLNLGGMNCVVDAACASSMSAVKMSISELLEGRCDMMITGGVETDNSIFNYMCFSKTPASSKKDFLNPFDAESDGMMVGEGIGMLVLKRLADAERDRDRIYAIIKGIGTGSDGKYKSIYAPRKEGQAKTLRRAYEDAGIPCTSIELIEAHGTGTPAGDLCEFTALNEVFSENNPNKQHIALGSVKSQIGHTKAAAGSASIIKAALAIYHKVLPPTINVTQPNPKFGMENSPFYLNTEVRPWLQSDPNIPRRAGVSSFGFGGTNYHLVLEEYNKEQSYAYRIHTAPGSVLIWADTPEQLLVKCEAAKLQLESGTGNQYYQELINSSKSSDIPIPTARVGFIAVSKVEAGELLQVAINQLKKQPQAASWEHPRGVYYRKAGMSLEGKVVALFPGQGSQYLNMGSKLAINFPALRQTYKSLDELFIQDGLQPISQTVFPRPTFDSEEKTSQTKALQRTENAQPAIGAFSVGLYKILQQAGFKADFVAGHSFGELTALWAAGVLSDADYFYLVKARGQAMSKPNNGPDCDTGTMLAVNGEIRKIPEIIQGLSHLNIANFNSPNQVVLSGANPEIGTIQQILSKRGYSVTPLPVSAAFHTRFVSHACEPFADAVRSIAFNSPKIPVYSNTTGEAYSTKPEIIQKTLESHLLQSVLFEQEIENLYAAGGYCFVEIGPRQILTNFVKTTLGDRPHLAIALNPSREKDSDLQMRQAVMQLRIAGLSLQDIDPYQFEPQTIEVVKSPVNITLNGSNYVSDKTKATFEKALQDGHKIQSSILNSAELQQEIQHSVVNQFQNNCVNQSLLTEVINSNTNVTSPESTDININVISCQQPEPANVNAGAIPTEVVTMTSPYTPTDIGDSTDSYFIIPIIESNEMLQPISPSRSNIEQIVGTGLEKLLTQFCNHQSEILRVHEQYLKNQAECSQSFFQLMQQQYRVLLGSNNIKSQQVELALEETPTDNFAPQTPANTMASSTPIEAPQTKVNNNLTIVPPTKVESSLPETKSVASVETVDKTELLMQVISSKTGYPVTMLNWEINPGADLGIDAVKWMDIISAMQELLPDVPKVNPKELAEQPTLRQVAEYIQICIPQPTSPQIPVSTSVNIETVVPQPVSTEDTFLTESLLNVISDKTGYPAEMLETEMDLEADLGVDSIKRVEIIGAMQTLFPNLPKLSPEELGEQRTISKIANYLGTKITEAKKKFLIAV</sequence>
<protein>
    <submittedName>
        <fullName evidence="6">Heterocyst glycolipid synthase</fullName>
    </submittedName>
</protein>
<keyword evidence="1" id="KW-0596">Phosphopantetheine</keyword>
<dbReference type="InterPro" id="IPR032821">
    <property type="entry name" value="PKS_assoc"/>
</dbReference>
<dbReference type="Pfam" id="PF00109">
    <property type="entry name" value="ketoacyl-synt"/>
    <property type="match status" value="1"/>
</dbReference>
<evidence type="ECO:0000313" key="6">
    <source>
        <dbReference type="EMBL" id="GBG19840.1"/>
    </source>
</evidence>
<dbReference type="SMART" id="SM00825">
    <property type="entry name" value="PKS_KS"/>
    <property type="match status" value="1"/>
</dbReference>
<dbReference type="Pfam" id="PF00550">
    <property type="entry name" value="PP-binding"/>
    <property type="match status" value="2"/>
</dbReference>
<dbReference type="InterPro" id="IPR016035">
    <property type="entry name" value="Acyl_Trfase/lysoPLipase"/>
</dbReference>
<dbReference type="CDD" id="cd00833">
    <property type="entry name" value="PKS"/>
    <property type="match status" value="1"/>
</dbReference>
<keyword evidence="7" id="KW-1185">Reference proteome</keyword>
<dbReference type="Pfam" id="PF02801">
    <property type="entry name" value="Ketoacyl-synt_C"/>
    <property type="match status" value="1"/>
</dbReference>
<dbReference type="InterPro" id="IPR009081">
    <property type="entry name" value="PP-bd_ACP"/>
</dbReference>
<dbReference type="InterPro" id="IPR016039">
    <property type="entry name" value="Thiolase-like"/>
</dbReference>
<dbReference type="SUPFAM" id="SSF55048">
    <property type="entry name" value="Probable ACP-binding domain of malonyl-CoA ACP transacylase"/>
    <property type="match status" value="1"/>
</dbReference>
<dbReference type="Gene3D" id="3.30.70.250">
    <property type="entry name" value="Malonyl-CoA ACP transacylase, ACP-binding"/>
    <property type="match status" value="1"/>
</dbReference>
<evidence type="ECO:0000259" key="4">
    <source>
        <dbReference type="PROSITE" id="PS50075"/>
    </source>
</evidence>
<dbReference type="PROSITE" id="PS00606">
    <property type="entry name" value="KS3_1"/>
    <property type="match status" value="1"/>
</dbReference>
<evidence type="ECO:0000256" key="3">
    <source>
        <dbReference type="ARBA" id="ARBA00022679"/>
    </source>
</evidence>
<dbReference type="SUPFAM" id="SSF53901">
    <property type="entry name" value="Thiolase-like"/>
    <property type="match status" value="1"/>
</dbReference>
<keyword evidence="2" id="KW-0597">Phosphoprotein</keyword>
<feature type="domain" description="Ketosynthase family 3 (KS3)" evidence="5">
    <location>
        <begin position="28"/>
        <end position="485"/>
    </location>
</feature>
<dbReference type="InterPro" id="IPR014031">
    <property type="entry name" value="Ketoacyl_synth_C"/>
</dbReference>
<evidence type="ECO:0000259" key="5">
    <source>
        <dbReference type="PROSITE" id="PS52004"/>
    </source>
</evidence>
<accession>A0A2R5FM52</accession>
<dbReference type="Gene3D" id="3.40.366.10">
    <property type="entry name" value="Malonyl-Coenzyme A Acyl Carrier Protein, domain 2"/>
    <property type="match status" value="1"/>
</dbReference>
<dbReference type="SUPFAM" id="SSF52151">
    <property type="entry name" value="FabD/lysophospholipase-like"/>
    <property type="match status" value="1"/>
</dbReference>
<dbReference type="NCBIfam" id="TIGR02813">
    <property type="entry name" value="omega_3_PfaA"/>
    <property type="match status" value="1"/>
</dbReference>
<dbReference type="PROSITE" id="PS50075">
    <property type="entry name" value="CARRIER"/>
    <property type="match status" value="1"/>
</dbReference>
<reference evidence="6 7" key="1">
    <citation type="submission" date="2017-06" db="EMBL/GenBank/DDBJ databases">
        <title>Genome sequencing of cyanobaciteial culture collection at National Institute for Environmental Studies (NIES).</title>
        <authorList>
            <person name="Hirose Y."/>
            <person name="Shimura Y."/>
            <person name="Fujisawa T."/>
            <person name="Nakamura Y."/>
            <person name="Kawachi M."/>
        </authorList>
    </citation>
    <scope>NUCLEOTIDE SEQUENCE [LARGE SCALE GENOMIC DNA]</scope>
    <source>
        <strain evidence="6 7">NIES-4072</strain>
    </source>
</reference>
<dbReference type="InterPro" id="IPR016036">
    <property type="entry name" value="Malonyl_transacylase_ACP-bd"/>
</dbReference>
<dbReference type="SMART" id="SM00827">
    <property type="entry name" value="PKS_AT"/>
    <property type="match status" value="1"/>
</dbReference>
<dbReference type="Gene3D" id="3.40.47.10">
    <property type="match status" value="1"/>
</dbReference>
<dbReference type="Proteomes" id="UP000245124">
    <property type="component" value="Unassembled WGS sequence"/>
</dbReference>
<dbReference type="Pfam" id="PF00698">
    <property type="entry name" value="Acyl_transf_1"/>
    <property type="match status" value="1"/>
</dbReference>
<dbReference type="SUPFAM" id="SSF47336">
    <property type="entry name" value="ACP-like"/>
    <property type="match status" value="2"/>
</dbReference>
<dbReference type="Gene3D" id="1.10.1200.10">
    <property type="entry name" value="ACP-like"/>
    <property type="match status" value="2"/>
</dbReference>
<dbReference type="GO" id="GO:0004315">
    <property type="term" value="F:3-oxoacyl-[acyl-carrier-protein] synthase activity"/>
    <property type="evidence" value="ECO:0007669"/>
    <property type="project" value="InterPro"/>
</dbReference>
<dbReference type="EMBL" id="BDUD01000001">
    <property type="protein sequence ID" value="GBG19840.1"/>
    <property type="molecule type" value="Genomic_DNA"/>
</dbReference>
<dbReference type="PROSITE" id="PS52004">
    <property type="entry name" value="KS3_2"/>
    <property type="match status" value="1"/>
</dbReference>
<dbReference type="PANTHER" id="PTHR43074">
    <property type="entry name" value="OMEGA-3 POLYUNSATURATED FATTY ACID SYNTHASE PFAB-RELATED"/>
    <property type="match status" value="1"/>
</dbReference>
<comment type="caution">
    <text evidence="6">The sequence shown here is derived from an EMBL/GenBank/DDBJ whole genome shotgun (WGS) entry which is preliminary data.</text>
</comment>
<evidence type="ECO:0000313" key="7">
    <source>
        <dbReference type="Proteomes" id="UP000245124"/>
    </source>
</evidence>
<dbReference type="InterPro" id="IPR001227">
    <property type="entry name" value="Ac_transferase_dom_sf"/>
</dbReference>
<gene>
    <name evidence="6" type="primary">hglE</name>
    <name evidence="6" type="ORF">NIES4072_35090</name>
</gene>
<dbReference type="InterPro" id="IPR036736">
    <property type="entry name" value="ACP-like_sf"/>
</dbReference>
<feature type="domain" description="Carrier" evidence="4">
    <location>
        <begin position="1324"/>
        <end position="1404"/>
    </location>
</feature>
<evidence type="ECO:0000256" key="1">
    <source>
        <dbReference type="ARBA" id="ARBA00022450"/>
    </source>
</evidence>
<evidence type="ECO:0000256" key="2">
    <source>
        <dbReference type="ARBA" id="ARBA00022553"/>
    </source>
</evidence>
<name>A0A2R5FM52_NOSCO</name>
<dbReference type="GO" id="GO:0006633">
    <property type="term" value="P:fatty acid biosynthetic process"/>
    <property type="evidence" value="ECO:0007669"/>
    <property type="project" value="InterPro"/>
</dbReference>
<dbReference type="InterPro" id="IPR014043">
    <property type="entry name" value="Acyl_transferase_dom"/>
</dbReference>
<dbReference type="InterPro" id="IPR004432">
    <property type="entry name" value="Omega_3_polyunsat_FA_synth"/>
</dbReference>
<dbReference type="InterPro" id="IPR018201">
    <property type="entry name" value="Ketoacyl_synth_AS"/>
</dbReference>
<dbReference type="InterPro" id="IPR052568">
    <property type="entry name" value="PKS-FAS_Synthase"/>
</dbReference>
<dbReference type="PANTHER" id="PTHR43074:SF1">
    <property type="entry name" value="BETA-KETOACYL SYNTHASE FAMILY PROTEIN-RELATED"/>
    <property type="match status" value="1"/>
</dbReference>
<organism evidence="6 7">
    <name type="scientific">Nostoc commune NIES-4072</name>
    <dbReference type="NCBI Taxonomy" id="2005467"/>
    <lineage>
        <taxon>Bacteria</taxon>
        <taxon>Bacillati</taxon>
        <taxon>Cyanobacteriota</taxon>
        <taxon>Cyanophyceae</taxon>
        <taxon>Nostocales</taxon>
        <taxon>Nostocaceae</taxon>
        <taxon>Nostoc</taxon>
    </lineage>
</organism>
<dbReference type="Pfam" id="PF16197">
    <property type="entry name" value="KAsynt_C_assoc"/>
    <property type="match status" value="1"/>
</dbReference>